<feature type="transmembrane region" description="Helical" evidence="5">
    <location>
        <begin position="567"/>
        <end position="586"/>
    </location>
</feature>
<dbReference type="OrthoDB" id="9785113at2"/>
<dbReference type="CDD" id="cd06261">
    <property type="entry name" value="TM_PBP2"/>
    <property type="match status" value="1"/>
</dbReference>
<dbReference type="Pfam" id="PF00528">
    <property type="entry name" value="BPD_transp_1"/>
    <property type="match status" value="1"/>
</dbReference>
<feature type="transmembrane region" description="Helical" evidence="5">
    <location>
        <begin position="516"/>
        <end position="535"/>
    </location>
</feature>
<evidence type="ECO:0000256" key="5">
    <source>
        <dbReference type="RuleBase" id="RU363032"/>
    </source>
</evidence>
<sequence length="720" mass="76921">MIDHSTPALGLRRRLRQSRDRLATLLISAGGIGVIAAVLAIGVFLALEVAALFTSASVDAETSPLALDREQDEVAWMQVDGPAQITLLDSQGTVWQGSPSQTLAPVARLETGLGQEQAIVSTAHTSRWLALGLSQGEVILVPRGDDARPRWSQASRHALFAGQPVDELVMQGNDDERWLLAGRSDTGDVAIIMKRDTTDTARRHALAERASHLALGGNRLVLADNSQLSVWSLAASEPRSLGQLTAVSADRQITAMTYLVGGETLLVGDSGGGIRRWLNTHGEAAPLVAAEPYRGMENAPVIGLLAFPERRLALAIGADGGLALYQALAGQRWRGKTPDGLPRAVDFTADGRALWWLGDMGLTRLAITAEHAEVGWETLWTPVLYEGHDEALHRWQVATGGVESETRFGLAPLAWGTLKAAAWALVFAIPLALGAAVHSAVYMSAHLRTRIKPTLELMEALPGVVIGFVAGLVLAPYVERHLAGALALAVILPLGMLLAGALWARLPHGLRARLPLGWAGIWLMPWLALLVWLAMYSAPSLEALVFGGDLRAWLETRLGLDYASRNAMIVGLAMGFAVVPTIYALAEDALAGVPRSLGEGAQALGATRWQALWRVLLPAASPGIFSAVMIGAGRAVGETMIVLMATGNTALMSWNPFEGLRSAAANLAIELPEAAVGSTHYRLLFLSALLLFVFTFCVNTLAEVVRLRLKRRYRHLGSGT</sequence>
<comment type="similarity">
    <text evidence="5">Belongs to the binding-protein-dependent transport system permease family.</text>
</comment>
<keyword evidence="5" id="KW-0813">Transport</keyword>
<dbReference type="InterPro" id="IPR000515">
    <property type="entry name" value="MetI-like"/>
</dbReference>
<feature type="transmembrane region" description="Helical" evidence="5">
    <location>
        <begin position="615"/>
        <end position="636"/>
    </location>
</feature>
<feature type="transmembrane region" description="Helical" evidence="5">
    <location>
        <begin position="22"/>
        <end position="47"/>
    </location>
</feature>
<organism evidence="7 8">
    <name type="scientific">Modicisalibacter xianhensis</name>
    <dbReference type="NCBI Taxonomy" id="442341"/>
    <lineage>
        <taxon>Bacteria</taxon>
        <taxon>Pseudomonadati</taxon>
        <taxon>Pseudomonadota</taxon>
        <taxon>Gammaproteobacteria</taxon>
        <taxon>Oceanospirillales</taxon>
        <taxon>Halomonadaceae</taxon>
        <taxon>Modicisalibacter</taxon>
    </lineage>
</organism>
<dbReference type="AlphaFoldDB" id="A0A4R8FC49"/>
<accession>A0A4R8FC49</accession>
<dbReference type="InterPro" id="IPR015943">
    <property type="entry name" value="WD40/YVTN_repeat-like_dom_sf"/>
</dbReference>
<evidence type="ECO:0000259" key="6">
    <source>
        <dbReference type="PROSITE" id="PS50928"/>
    </source>
</evidence>
<dbReference type="PROSITE" id="PS50928">
    <property type="entry name" value="ABC_TM1"/>
    <property type="match status" value="1"/>
</dbReference>
<dbReference type="Gene3D" id="1.10.3720.10">
    <property type="entry name" value="MetI-like"/>
    <property type="match status" value="1"/>
</dbReference>
<comment type="caution">
    <text evidence="7">The sequence shown here is derived from an EMBL/GenBank/DDBJ whole genome shotgun (WGS) entry which is preliminary data.</text>
</comment>
<evidence type="ECO:0000256" key="2">
    <source>
        <dbReference type="ARBA" id="ARBA00022692"/>
    </source>
</evidence>
<dbReference type="RefSeq" id="WP_134020743.1">
    <property type="nucleotide sequence ID" value="NZ_SOEC01000025.1"/>
</dbReference>
<dbReference type="SUPFAM" id="SSF50998">
    <property type="entry name" value="Quinoprotein alcohol dehydrogenase-like"/>
    <property type="match status" value="1"/>
</dbReference>
<protein>
    <submittedName>
        <fullName evidence="7">Phosphate transport system permease protein</fullName>
    </submittedName>
</protein>
<evidence type="ECO:0000256" key="4">
    <source>
        <dbReference type="ARBA" id="ARBA00023136"/>
    </source>
</evidence>
<proteinExistence type="inferred from homology"/>
<dbReference type="Proteomes" id="UP000294489">
    <property type="component" value="Unassembled WGS sequence"/>
</dbReference>
<keyword evidence="3 5" id="KW-1133">Transmembrane helix</keyword>
<dbReference type="InterPro" id="IPR011047">
    <property type="entry name" value="Quinoprotein_ADH-like_sf"/>
</dbReference>
<dbReference type="Gene3D" id="2.130.10.10">
    <property type="entry name" value="YVTN repeat-like/Quinoprotein amine dehydrogenase"/>
    <property type="match status" value="1"/>
</dbReference>
<evidence type="ECO:0000256" key="3">
    <source>
        <dbReference type="ARBA" id="ARBA00022989"/>
    </source>
</evidence>
<feature type="domain" description="ABC transmembrane type-1" evidence="6">
    <location>
        <begin position="414"/>
        <end position="702"/>
    </location>
</feature>
<dbReference type="InterPro" id="IPR035906">
    <property type="entry name" value="MetI-like_sf"/>
</dbReference>
<dbReference type="GO" id="GO:0055085">
    <property type="term" value="P:transmembrane transport"/>
    <property type="evidence" value="ECO:0007669"/>
    <property type="project" value="InterPro"/>
</dbReference>
<dbReference type="SUPFAM" id="SSF161098">
    <property type="entry name" value="MetI-like"/>
    <property type="match status" value="2"/>
</dbReference>
<dbReference type="GO" id="GO:0005886">
    <property type="term" value="C:plasma membrane"/>
    <property type="evidence" value="ECO:0007669"/>
    <property type="project" value="UniProtKB-SubCell"/>
</dbReference>
<feature type="transmembrane region" description="Helical" evidence="5">
    <location>
        <begin position="457"/>
        <end position="478"/>
    </location>
</feature>
<dbReference type="EMBL" id="SOEC01000025">
    <property type="protein sequence ID" value="TDX23340.1"/>
    <property type="molecule type" value="Genomic_DNA"/>
</dbReference>
<evidence type="ECO:0000256" key="1">
    <source>
        <dbReference type="ARBA" id="ARBA00004651"/>
    </source>
</evidence>
<dbReference type="PANTHER" id="PTHR42727:SF1">
    <property type="entry name" value="PHOSPHATE TRANSPORT SYSTEM PERMEASE"/>
    <property type="match status" value="1"/>
</dbReference>
<gene>
    <name evidence="7" type="ORF">DFO67_12538</name>
</gene>
<dbReference type="PANTHER" id="PTHR42727">
    <property type="entry name" value="PHOSPHATE TRANSPORT SYSTEM PERMEASE PROTEIN"/>
    <property type="match status" value="1"/>
</dbReference>
<feature type="transmembrane region" description="Helical" evidence="5">
    <location>
        <begin position="683"/>
        <end position="705"/>
    </location>
</feature>
<evidence type="ECO:0000313" key="8">
    <source>
        <dbReference type="Proteomes" id="UP000294489"/>
    </source>
</evidence>
<name>A0A4R8FC49_9GAMM</name>
<feature type="transmembrane region" description="Helical" evidence="5">
    <location>
        <begin position="420"/>
        <end position="445"/>
    </location>
</feature>
<reference evidence="7 8" key="1">
    <citation type="submission" date="2019-03" db="EMBL/GenBank/DDBJ databases">
        <title>Freshwater and sediment microbial communities from various areas in North America, analyzing microbe dynamics in response to fracking.</title>
        <authorList>
            <person name="Lamendella R."/>
        </authorList>
    </citation>
    <scope>NUCLEOTIDE SEQUENCE [LARGE SCALE GENOMIC DNA]</scope>
    <source>
        <strain evidence="7 8">6_TX</strain>
    </source>
</reference>
<feature type="transmembrane region" description="Helical" evidence="5">
    <location>
        <begin position="484"/>
        <end position="504"/>
    </location>
</feature>
<keyword evidence="2 5" id="KW-0812">Transmembrane</keyword>
<evidence type="ECO:0000313" key="7">
    <source>
        <dbReference type="EMBL" id="TDX23340.1"/>
    </source>
</evidence>
<comment type="subcellular location">
    <subcellularLocation>
        <location evidence="1 5">Cell membrane</location>
        <topology evidence="1 5">Multi-pass membrane protein</topology>
    </subcellularLocation>
</comment>
<keyword evidence="4 5" id="KW-0472">Membrane</keyword>